<keyword evidence="1" id="KW-0472">Membrane</keyword>
<proteinExistence type="predicted"/>
<evidence type="ECO:0000313" key="3">
    <source>
        <dbReference type="EMBL" id="ROO26863.1"/>
    </source>
</evidence>
<dbReference type="Proteomes" id="UP000285310">
    <property type="component" value="Unassembled WGS sequence"/>
</dbReference>
<feature type="transmembrane region" description="Helical" evidence="1">
    <location>
        <begin position="51"/>
        <end position="69"/>
    </location>
</feature>
<dbReference type="RefSeq" id="WP_245963288.1">
    <property type="nucleotide sequence ID" value="NZ_AYKG01000032.1"/>
</dbReference>
<evidence type="ECO:0000259" key="2">
    <source>
        <dbReference type="Pfam" id="PF13387"/>
    </source>
</evidence>
<reference evidence="3 4" key="1">
    <citation type="submission" date="2013-10" db="EMBL/GenBank/DDBJ databases">
        <title>Salinisphaera japonica YTM-1 Genome Sequencing.</title>
        <authorList>
            <person name="Lai Q."/>
            <person name="Li C."/>
            <person name="Shao Z."/>
        </authorList>
    </citation>
    <scope>NUCLEOTIDE SEQUENCE [LARGE SCALE GENOMIC DNA]</scope>
    <source>
        <strain evidence="3 4">YTM-1</strain>
    </source>
</reference>
<dbReference type="Pfam" id="PF13387">
    <property type="entry name" value="Lnb_N"/>
    <property type="match status" value="1"/>
</dbReference>
<feature type="domain" description="Lnb N-terminal periplasmic" evidence="2">
    <location>
        <begin position="113"/>
        <end position="268"/>
    </location>
</feature>
<comment type="caution">
    <text evidence="3">The sequence shown here is derived from an EMBL/GenBank/DDBJ whole genome shotgun (WGS) entry which is preliminary data.</text>
</comment>
<accession>A0A423PMN5</accession>
<name>A0A423PMN5_9GAMM</name>
<dbReference type="AlphaFoldDB" id="A0A423PMN5"/>
<dbReference type="InterPro" id="IPR025178">
    <property type="entry name" value="Lnb_N"/>
</dbReference>
<gene>
    <name evidence="3" type="ORF">SAJA_10325</name>
</gene>
<keyword evidence="4" id="KW-1185">Reference proteome</keyword>
<keyword evidence="1" id="KW-1133">Transmembrane helix</keyword>
<protein>
    <submittedName>
        <fullName evidence="3">Membrane protein</fullName>
    </submittedName>
</protein>
<evidence type="ECO:0000313" key="4">
    <source>
        <dbReference type="Proteomes" id="UP000285310"/>
    </source>
</evidence>
<keyword evidence="1" id="KW-0812">Transmembrane</keyword>
<dbReference type="InParanoid" id="A0A423PMN5"/>
<evidence type="ECO:0000256" key="1">
    <source>
        <dbReference type="SAM" id="Phobius"/>
    </source>
</evidence>
<feature type="transmembrane region" description="Helical" evidence="1">
    <location>
        <begin position="26"/>
        <end position="44"/>
    </location>
</feature>
<dbReference type="EMBL" id="AYKG01000032">
    <property type="protein sequence ID" value="ROO26863.1"/>
    <property type="molecule type" value="Genomic_DNA"/>
</dbReference>
<organism evidence="3 4">
    <name type="scientific">Salinisphaera japonica YTM-1</name>
    <dbReference type="NCBI Taxonomy" id="1209778"/>
    <lineage>
        <taxon>Bacteria</taxon>
        <taxon>Pseudomonadati</taxon>
        <taxon>Pseudomonadota</taxon>
        <taxon>Gammaproteobacteria</taxon>
        <taxon>Salinisphaerales</taxon>
        <taxon>Salinisphaeraceae</taxon>
        <taxon>Salinisphaera</taxon>
    </lineage>
</organism>
<sequence>MAGLLVVVVAGYGAGALVFRGPRRTGLAWGLVGAWITLAVLALAGLWRASWLAPFVFSLAGLGFLMWWARVLPRSDRDWAADVARVFHVEHAGSRVTIHNVRDFDWRTREDFTERWVSRDYDIDTACRIDLVLSYWAGPHIAHALVSFGFTDGRHLCFSVEVRRVAGGQFSALGGLFRQCERVVIAAEERDIVRTRANVRGERVYLYRVAMPTDDIRALLRAYLATGQALAEQPRFYNTLTANCTTLIYDMVAPIVPGVPWNWRLLVPGHLPAYLYRLNALASDLHLAEITKDGQINAAARAWDQAEPAARPSFSIAIREDMPVPRDERVA</sequence>